<keyword evidence="1 3" id="KW-0378">Hydrolase</keyword>
<dbReference type="Gene3D" id="3.40.50.1820">
    <property type="entry name" value="alpha/beta hydrolase"/>
    <property type="match status" value="1"/>
</dbReference>
<dbReference type="GeneID" id="34222518"/>
<dbReference type="KEGG" id="tap:GZ22_00950"/>
<gene>
    <name evidence="3" type="ORF">GZ22_00950</name>
</gene>
<evidence type="ECO:0000313" key="3">
    <source>
        <dbReference type="EMBL" id="AIF65363.1"/>
    </source>
</evidence>
<evidence type="ECO:0000259" key="2">
    <source>
        <dbReference type="Pfam" id="PF00561"/>
    </source>
</evidence>
<dbReference type="InterPro" id="IPR029058">
    <property type="entry name" value="AB_hydrolase_fold"/>
</dbReference>
<dbReference type="PRINTS" id="PR00412">
    <property type="entry name" value="EPOXHYDRLASE"/>
</dbReference>
<dbReference type="EMBL" id="CP008876">
    <property type="protein sequence ID" value="AIF65363.1"/>
    <property type="molecule type" value="Genomic_DNA"/>
</dbReference>
<dbReference type="HOGENOM" id="CLU_020336_7_3_9"/>
<dbReference type="Pfam" id="PF00561">
    <property type="entry name" value="Abhydrolase_1"/>
    <property type="match status" value="1"/>
</dbReference>
<organism evidence="3 4">
    <name type="scientific">Terribacillus saccharophilus</name>
    <dbReference type="NCBI Taxonomy" id="361277"/>
    <lineage>
        <taxon>Bacteria</taxon>
        <taxon>Bacillati</taxon>
        <taxon>Bacillota</taxon>
        <taxon>Bacilli</taxon>
        <taxon>Bacillales</taxon>
        <taxon>Bacillaceae</taxon>
        <taxon>Terribacillus</taxon>
    </lineage>
</organism>
<protein>
    <submittedName>
        <fullName evidence="3">Alpha/beta hydrolase</fullName>
    </submittedName>
</protein>
<dbReference type="InterPro" id="IPR000073">
    <property type="entry name" value="AB_hydrolase_1"/>
</dbReference>
<proteinExistence type="predicted"/>
<evidence type="ECO:0000256" key="1">
    <source>
        <dbReference type="ARBA" id="ARBA00022801"/>
    </source>
</evidence>
<dbReference type="AlphaFoldDB" id="A0A075LLP8"/>
<dbReference type="InterPro" id="IPR000639">
    <property type="entry name" value="Epox_hydrolase-like"/>
</dbReference>
<accession>A0A075LLP8</accession>
<dbReference type="RefSeq" id="WP_038557800.1">
    <property type="nucleotide sequence ID" value="NZ_CP008876.1"/>
</dbReference>
<evidence type="ECO:0000313" key="4">
    <source>
        <dbReference type="Proteomes" id="UP000027980"/>
    </source>
</evidence>
<dbReference type="OrthoDB" id="9773293at2"/>
<name>A0A075LLP8_9BACI</name>
<dbReference type="Proteomes" id="UP000027980">
    <property type="component" value="Chromosome"/>
</dbReference>
<sequence>MRVEHLTVKANGMNMHMAAAGPNDGKLVILLHGFPEFWYGWKEQIVPLAEQGFRVLALDQRGYNLTDKPEGTANYVLDELRDDVVAVIRLFQREKAIIIGHDWGGAVGWHLAVTRPEFVEKFIAINMPHPAAMPKILATNPLQWFKSSYMAFFQMQDVPEKSLAANDYYGLAMALTKFSQEGTFSQMDVDNYKEAWSKPGALTGMLNWYRALTEKDNISMYGKKNSVMVHVPTKIIWGIKDQFLLKKLAQESVKYCTDYDLVYIDDATHWVHHEQPEIVNMLIKEFLEENTAVAEGAGV</sequence>
<dbReference type="SUPFAM" id="SSF53474">
    <property type="entry name" value="alpha/beta-Hydrolases"/>
    <property type="match status" value="1"/>
</dbReference>
<reference evidence="3 4" key="1">
    <citation type="submission" date="2014-07" db="EMBL/GenBank/DDBJ databases">
        <title>Complete genome sequence of a moderately halophilic bacterium Terribacillus aidingensis MP602, isolated from Cryptomeria fortunei in Tianmu mountain in China.</title>
        <authorList>
            <person name="Wang Y."/>
            <person name="Lu P."/>
            <person name="Zhang L."/>
        </authorList>
    </citation>
    <scope>NUCLEOTIDE SEQUENCE [LARGE SCALE GENOMIC DNA]</scope>
    <source>
        <strain evidence="3 4">MP602</strain>
    </source>
</reference>
<dbReference type="GO" id="GO:0016787">
    <property type="term" value="F:hydrolase activity"/>
    <property type="evidence" value="ECO:0007669"/>
    <property type="project" value="UniProtKB-KW"/>
</dbReference>
<feature type="domain" description="AB hydrolase-1" evidence="2">
    <location>
        <begin position="27"/>
        <end position="275"/>
    </location>
</feature>
<dbReference type="PANTHER" id="PTHR43329">
    <property type="entry name" value="EPOXIDE HYDROLASE"/>
    <property type="match status" value="1"/>
</dbReference>
<dbReference type="PRINTS" id="PR00111">
    <property type="entry name" value="ABHYDROLASE"/>
</dbReference>